<gene>
    <name evidence="1" type="ORF">SAMN02745229_02721</name>
</gene>
<dbReference type="EMBL" id="FQXK01000023">
    <property type="protein sequence ID" value="SHI27996.1"/>
    <property type="molecule type" value="Genomic_DNA"/>
</dbReference>
<dbReference type="OrthoDB" id="9802729at2"/>
<dbReference type="Gene3D" id="3.30.70.120">
    <property type="match status" value="1"/>
</dbReference>
<dbReference type="SMART" id="SM00938">
    <property type="entry name" value="P-II"/>
    <property type="match status" value="1"/>
</dbReference>
<dbReference type="Pfam" id="PF00543">
    <property type="entry name" value="P-II"/>
    <property type="match status" value="1"/>
</dbReference>
<dbReference type="GO" id="GO:0005829">
    <property type="term" value="C:cytosol"/>
    <property type="evidence" value="ECO:0007669"/>
    <property type="project" value="TreeGrafter"/>
</dbReference>
<reference evidence="2" key="1">
    <citation type="submission" date="2016-11" db="EMBL/GenBank/DDBJ databases">
        <authorList>
            <person name="Varghese N."/>
            <person name="Submissions S."/>
        </authorList>
    </citation>
    <scope>NUCLEOTIDE SEQUENCE [LARGE SCALE GENOMIC DNA]</scope>
    <source>
        <strain evidence="2">DSM 3071</strain>
    </source>
</reference>
<dbReference type="RefSeq" id="WP_022757711.1">
    <property type="nucleotide sequence ID" value="NZ_FQXK01000023.1"/>
</dbReference>
<proteinExistence type="predicted"/>
<dbReference type="GeneID" id="89510943"/>
<dbReference type="GO" id="GO:0005524">
    <property type="term" value="F:ATP binding"/>
    <property type="evidence" value="ECO:0007669"/>
    <property type="project" value="TreeGrafter"/>
</dbReference>
<dbReference type="AlphaFoldDB" id="A0A1M5ZV16"/>
<dbReference type="PANTHER" id="PTHR30115">
    <property type="entry name" value="NITROGEN REGULATORY PROTEIN P-II"/>
    <property type="match status" value="1"/>
</dbReference>
<dbReference type="InterPro" id="IPR015867">
    <property type="entry name" value="N-reg_PII/ATP_PRibTrfase_C"/>
</dbReference>
<dbReference type="InterPro" id="IPR002187">
    <property type="entry name" value="N-reg_PII"/>
</dbReference>
<evidence type="ECO:0000313" key="2">
    <source>
        <dbReference type="Proteomes" id="UP000184278"/>
    </source>
</evidence>
<dbReference type="InterPro" id="IPR011322">
    <property type="entry name" value="N-reg_PII-like_a/b"/>
</dbReference>
<sequence length="112" mass="12597">MKKLTVVVKHSRRNEVLEIFESCAAYGIMIEDISGYGNQRGSSTRYRGIIQPVTCLSKVKIETVGDDETIETIIKLLEERLRTGKIGDGKLFVEELNDVVRIRTGERGIKAL</sequence>
<dbReference type="PANTHER" id="PTHR30115:SF11">
    <property type="entry name" value="NITROGEN REGULATORY PROTEIN P-II HOMOLOG"/>
    <property type="match status" value="1"/>
</dbReference>
<name>A0A1M5ZV16_BUTFI</name>
<accession>A0A1M5ZV16</accession>
<dbReference type="GO" id="GO:0006808">
    <property type="term" value="P:regulation of nitrogen utilization"/>
    <property type="evidence" value="ECO:0007669"/>
    <property type="project" value="InterPro"/>
</dbReference>
<dbReference type="Proteomes" id="UP000184278">
    <property type="component" value="Unassembled WGS sequence"/>
</dbReference>
<organism evidence="1 2">
    <name type="scientific">Butyrivibrio fibrisolvens DSM 3071</name>
    <dbReference type="NCBI Taxonomy" id="1121131"/>
    <lineage>
        <taxon>Bacteria</taxon>
        <taxon>Bacillati</taxon>
        <taxon>Bacillota</taxon>
        <taxon>Clostridia</taxon>
        <taxon>Lachnospirales</taxon>
        <taxon>Lachnospiraceae</taxon>
        <taxon>Butyrivibrio</taxon>
    </lineage>
</organism>
<keyword evidence="2" id="KW-1185">Reference proteome</keyword>
<dbReference type="SUPFAM" id="SSF54913">
    <property type="entry name" value="GlnB-like"/>
    <property type="match status" value="1"/>
</dbReference>
<dbReference type="PRINTS" id="PR00340">
    <property type="entry name" value="PIIGLNB"/>
</dbReference>
<dbReference type="STRING" id="1121131.SAMN02745229_02721"/>
<dbReference type="GO" id="GO:0030234">
    <property type="term" value="F:enzyme regulator activity"/>
    <property type="evidence" value="ECO:0007669"/>
    <property type="project" value="InterPro"/>
</dbReference>
<evidence type="ECO:0000313" key="1">
    <source>
        <dbReference type="EMBL" id="SHI27996.1"/>
    </source>
</evidence>
<protein>
    <submittedName>
        <fullName evidence="1">Nitrogen regulatory protein P-II family</fullName>
    </submittedName>
</protein>
<dbReference type="PROSITE" id="PS51343">
    <property type="entry name" value="PII_GLNB_DOM"/>
    <property type="match status" value="1"/>
</dbReference>